<proteinExistence type="predicted"/>
<keyword evidence="2" id="KW-1185">Reference proteome</keyword>
<accession>A0A073JUM2</accession>
<evidence type="ECO:0000313" key="2">
    <source>
        <dbReference type="Proteomes" id="UP000027822"/>
    </source>
</evidence>
<evidence type="ECO:0000313" key="1">
    <source>
        <dbReference type="EMBL" id="KEK17876.1"/>
    </source>
</evidence>
<dbReference type="RefSeq" id="WP_034642222.1">
    <property type="nucleotide sequence ID" value="NZ_CBCSJC010000043.1"/>
</dbReference>
<dbReference type="AlphaFoldDB" id="A0A073JUM2"/>
<dbReference type="EMBL" id="JOTN01000020">
    <property type="protein sequence ID" value="KEK17876.1"/>
    <property type="molecule type" value="Genomic_DNA"/>
</dbReference>
<dbReference type="STRING" id="574376.BAMA_10305"/>
<organism evidence="1 2">
    <name type="scientific">Bacillus manliponensis</name>
    <dbReference type="NCBI Taxonomy" id="574376"/>
    <lineage>
        <taxon>Bacteria</taxon>
        <taxon>Bacillati</taxon>
        <taxon>Bacillota</taxon>
        <taxon>Bacilli</taxon>
        <taxon>Bacillales</taxon>
        <taxon>Bacillaceae</taxon>
        <taxon>Bacillus</taxon>
        <taxon>Bacillus cereus group</taxon>
    </lineage>
</organism>
<sequence>MVRQPGRVKGLCYDYKQAFLQDLESYRITDGEFLEPYDEQIYNLIHEMVPLRNNYIEFLEQLCGNETLFDIKIITSLLEALHAFSGPLGRSGPAQFEHYRYFIHEIFLYTTAILISRQMYNKLNEICKHRYFVKNIQYYELVDGSYGMFYFYLQSLVETRNNRLSLKRVSVQADLIKDLSSSSRYSWDSLMEADFVLYYIQDIQNLEGKKQGRGGYWYPVTSAYVQFSYPTISLLQRLKSKAHFDDIKSLFSIKDVEHLQRIMQLSLEQGRVSGVPSLAHMLPNEIAVY</sequence>
<gene>
    <name evidence="1" type="ORF">BAMA_10305</name>
</gene>
<protein>
    <submittedName>
        <fullName evidence="1">Uncharacterized protein</fullName>
    </submittedName>
</protein>
<reference evidence="1 2" key="1">
    <citation type="submission" date="2014-06" db="EMBL/GenBank/DDBJ databases">
        <title>Draft genome sequence of Bacillus manliponensis JCM 15802 (MCCC 1A00708).</title>
        <authorList>
            <person name="Lai Q."/>
            <person name="Liu Y."/>
            <person name="Shao Z."/>
        </authorList>
    </citation>
    <scope>NUCLEOTIDE SEQUENCE [LARGE SCALE GENOMIC DNA]</scope>
    <source>
        <strain evidence="1 2">JCM 15802</strain>
    </source>
</reference>
<dbReference type="Proteomes" id="UP000027822">
    <property type="component" value="Unassembled WGS sequence"/>
</dbReference>
<comment type="caution">
    <text evidence="1">The sequence shown here is derived from an EMBL/GenBank/DDBJ whole genome shotgun (WGS) entry which is preliminary data.</text>
</comment>
<name>A0A073JUM2_9BACI</name>